<reference evidence="10 11" key="1">
    <citation type="submission" date="2018-05" db="EMBL/GenBank/DDBJ databases">
        <title>Genomic Encyclopedia of Archaeal and Bacterial Type Strains, Phase II (KMG-II): from individual species to whole genera.</title>
        <authorList>
            <person name="Goeker M."/>
        </authorList>
    </citation>
    <scope>NUCLEOTIDE SEQUENCE [LARGE SCALE GENOMIC DNA]</scope>
    <source>
        <strain evidence="10 11">DSM 22214</strain>
    </source>
</reference>
<evidence type="ECO:0000256" key="1">
    <source>
        <dbReference type="ARBA" id="ARBA00011900"/>
    </source>
</evidence>
<comment type="caution">
    <text evidence="10">The sequence shown here is derived from an EMBL/GenBank/DDBJ whole genome shotgun (WGS) entry which is preliminary data.</text>
</comment>
<dbReference type="AlphaFoldDB" id="A0A316EG21"/>
<keyword evidence="6" id="KW-0238">DNA-binding</keyword>
<dbReference type="InterPro" id="IPR011639">
    <property type="entry name" value="MethylTrfase_TaqI-like_dom"/>
</dbReference>
<dbReference type="OrthoDB" id="32195at2"/>
<feature type="domain" description="Type II methyltransferase M.TaqI-like" evidence="8">
    <location>
        <begin position="103"/>
        <end position="264"/>
    </location>
</feature>
<dbReference type="GO" id="GO:0032259">
    <property type="term" value="P:methylation"/>
    <property type="evidence" value="ECO:0007669"/>
    <property type="project" value="UniProtKB-KW"/>
</dbReference>
<keyword evidence="4" id="KW-0949">S-adenosyl-L-methionine</keyword>
<keyword evidence="2 10" id="KW-0489">Methyltransferase</keyword>
<dbReference type="GO" id="GO:0003677">
    <property type="term" value="F:DNA binding"/>
    <property type="evidence" value="ECO:0007669"/>
    <property type="project" value="UniProtKB-KW"/>
</dbReference>
<keyword evidence="3" id="KW-0808">Transferase</keyword>
<evidence type="ECO:0000259" key="9">
    <source>
        <dbReference type="Pfam" id="PF12950"/>
    </source>
</evidence>
<dbReference type="Gene3D" id="3.40.50.150">
    <property type="entry name" value="Vaccinia Virus protein VP39"/>
    <property type="match status" value="1"/>
</dbReference>
<evidence type="ECO:0000313" key="11">
    <source>
        <dbReference type="Proteomes" id="UP000245489"/>
    </source>
</evidence>
<sequence length="580" mass="67663">MDFLIGEIKNTGQVSSFLDKIIFGQNGYEQCLNKIDRKKNGVFFTNSINTVENLLDIVLIDSGIFGRRILEPSCGQGIFILKLLSDIYLKFPDSLLISNFISNNIFFVDVQEEMVEKTKSNIQKLYTFLFDENFQGSFNGITWDFTDKVSSGLTLFDEVKTTPFSNLYNSFDYIIGNPPYVTLYGRRDKKESEEQRINYLNNYHQFPSSVKNGKLNLVMLFIEHSLDFLKENGMLSFIIDVSFFETAYEFTRKYLLENTTIDELQVNIKDFDVASGQVIIKLSKTKTVNHKVQIIDHKTENRYLVKQNIWYNKNDEYKFRYNGCSISKQILDKVEAKKDKTILQLYPNKNLRTCVMLLDMEDKFTFTNKESREENFLYPYYQGSKALSEKYGKLDFKKYFYYDKSLQDSINDELKIELEKQGVKNKKRLGLGETIIYDNPKLFIRQSAKEIIATIDLGKSSANNSLYVFSLRNNSAETIEFLYFLCGFLNTDFVTYYAQQMNIIRFSQGKQPQIKIGDLGTIYVPNDIKLQNEISKLCKEVYTDFDSKDTVKTQIDNLVYSYYDLSDFEISTIKKSIKDF</sequence>
<evidence type="ECO:0000256" key="2">
    <source>
        <dbReference type="ARBA" id="ARBA00022603"/>
    </source>
</evidence>
<dbReference type="PROSITE" id="PS00092">
    <property type="entry name" value="N6_MTASE"/>
    <property type="match status" value="1"/>
</dbReference>
<dbReference type="InterPro" id="IPR002052">
    <property type="entry name" value="DNA_methylase_N6_adenine_CS"/>
</dbReference>
<evidence type="ECO:0000259" key="8">
    <source>
        <dbReference type="Pfam" id="PF07669"/>
    </source>
</evidence>
<dbReference type="PRINTS" id="PR00507">
    <property type="entry name" value="N12N6MTFRASE"/>
</dbReference>
<evidence type="ECO:0000256" key="7">
    <source>
        <dbReference type="ARBA" id="ARBA00047942"/>
    </source>
</evidence>
<dbReference type="PANTHER" id="PTHR33841:SF6">
    <property type="entry name" value="TYPE II METHYLTRANSFERASE M.HINDII"/>
    <property type="match status" value="1"/>
</dbReference>
<keyword evidence="11" id="KW-1185">Reference proteome</keyword>
<dbReference type="RefSeq" id="WP_109741621.1">
    <property type="nucleotide sequence ID" value="NZ_QGGO01000003.1"/>
</dbReference>
<feature type="domain" description="TaqI-like C-terminal specificity" evidence="9">
    <location>
        <begin position="418"/>
        <end position="521"/>
    </location>
</feature>
<dbReference type="InterPro" id="IPR029063">
    <property type="entry name" value="SAM-dependent_MTases_sf"/>
</dbReference>
<keyword evidence="5" id="KW-0680">Restriction system</keyword>
<protein>
    <recommendedName>
        <fullName evidence="1">site-specific DNA-methyltransferase (adenine-specific)</fullName>
        <ecNumber evidence="1">2.1.1.72</ecNumber>
    </recommendedName>
</protein>
<dbReference type="InterPro" id="IPR050953">
    <property type="entry name" value="N4_N6_ade-DNA_methylase"/>
</dbReference>
<evidence type="ECO:0000256" key="4">
    <source>
        <dbReference type="ARBA" id="ARBA00022691"/>
    </source>
</evidence>
<evidence type="ECO:0000313" key="10">
    <source>
        <dbReference type="EMBL" id="PWK28643.1"/>
    </source>
</evidence>
<dbReference type="SUPFAM" id="SSF53335">
    <property type="entry name" value="S-adenosyl-L-methionine-dependent methyltransferases"/>
    <property type="match status" value="1"/>
</dbReference>
<dbReference type="EC" id="2.1.1.72" evidence="1"/>
<dbReference type="Proteomes" id="UP000245489">
    <property type="component" value="Unassembled WGS sequence"/>
</dbReference>
<dbReference type="GO" id="GO:0009307">
    <property type="term" value="P:DNA restriction-modification system"/>
    <property type="evidence" value="ECO:0007669"/>
    <property type="project" value="UniProtKB-KW"/>
</dbReference>
<dbReference type="GO" id="GO:0009007">
    <property type="term" value="F:site-specific DNA-methyltransferase (adenine-specific) activity"/>
    <property type="evidence" value="ECO:0007669"/>
    <property type="project" value="UniProtKB-EC"/>
</dbReference>
<dbReference type="InterPro" id="IPR025931">
    <property type="entry name" value="TaqI_C"/>
</dbReference>
<comment type="catalytic activity">
    <reaction evidence="7">
        <text>a 2'-deoxyadenosine in DNA + S-adenosyl-L-methionine = an N(6)-methyl-2'-deoxyadenosine in DNA + S-adenosyl-L-homocysteine + H(+)</text>
        <dbReference type="Rhea" id="RHEA:15197"/>
        <dbReference type="Rhea" id="RHEA-COMP:12418"/>
        <dbReference type="Rhea" id="RHEA-COMP:12419"/>
        <dbReference type="ChEBI" id="CHEBI:15378"/>
        <dbReference type="ChEBI" id="CHEBI:57856"/>
        <dbReference type="ChEBI" id="CHEBI:59789"/>
        <dbReference type="ChEBI" id="CHEBI:90615"/>
        <dbReference type="ChEBI" id="CHEBI:90616"/>
        <dbReference type="EC" id="2.1.1.72"/>
    </reaction>
</comment>
<dbReference type="Pfam" id="PF12950">
    <property type="entry name" value="TaqI_C"/>
    <property type="match status" value="1"/>
</dbReference>
<dbReference type="PANTHER" id="PTHR33841">
    <property type="entry name" value="DNA METHYLTRANSFERASE YEEA-RELATED"/>
    <property type="match status" value="1"/>
</dbReference>
<name>A0A316EG21_9BACT</name>
<dbReference type="Pfam" id="PF07669">
    <property type="entry name" value="Eco57I"/>
    <property type="match status" value="1"/>
</dbReference>
<gene>
    <name evidence="10" type="ORF">LV89_00848</name>
</gene>
<organism evidence="10 11">
    <name type="scientific">Arcicella aurantiaca</name>
    <dbReference type="NCBI Taxonomy" id="591202"/>
    <lineage>
        <taxon>Bacteria</taxon>
        <taxon>Pseudomonadati</taxon>
        <taxon>Bacteroidota</taxon>
        <taxon>Cytophagia</taxon>
        <taxon>Cytophagales</taxon>
        <taxon>Flectobacillaceae</taxon>
        <taxon>Arcicella</taxon>
    </lineage>
</organism>
<proteinExistence type="predicted"/>
<evidence type="ECO:0000256" key="6">
    <source>
        <dbReference type="ARBA" id="ARBA00023125"/>
    </source>
</evidence>
<dbReference type="EMBL" id="QGGO01000003">
    <property type="protein sequence ID" value="PWK28643.1"/>
    <property type="molecule type" value="Genomic_DNA"/>
</dbReference>
<evidence type="ECO:0000256" key="3">
    <source>
        <dbReference type="ARBA" id="ARBA00022679"/>
    </source>
</evidence>
<accession>A0A316EG21</accession>
<evidence type="ECO:0000256" key="5">
    <source>
        <dbReference type="ARBA" id="ARBA00022747"/>
    </source>
</evidence>